<evidence type="ECO:0000313" key="8">
    <source>
        <dbReference type="EMBL" id="MEC4718855.1"/>
    </source>
</evidence>
<feature type="transmembrane region" description="Helical" evidence="7">
    <location>
        <begin position="80"/>
        <end position="99"/>
    </location>
</feature>
<reference evidence="8 9" key="1">
    <citation type="submission" date="2023-10" db="EMBL/GenBank/DDBJ databases">
        <title>Noviherbaspirillum sp. CPCC 100848 genome assembly.</title>
        <authorList>
            <person name="Li X.Y."/>
            <person name="Fang X.M."/>
        </authorList>
    </citation>
    <scope>NUCLEOTIDE SEQUENCE [LARGE SCALE GENOMIC DNA]</scope>
    <source>
        <strain evidence="8 9">CPCC 100848</strain>
    </source>
</reference>
<keyword evidence="4 7" id="KW-0812">Transmembrane</keyword>
<proteinExistence type="inferred from homology"/>
<name>A0ABU6J687_9BURK</name>
<keyword evidence="5 7" id="KW-1133">Transmembrane helix</keyword>
<dbReference type="EMBL" id="JAWIIV010000004">
    <property type="protein sequence ID" value="MEC4718855.1"/>
    <property type="molecule type" value="Genomic_DNA"/>
</dbReference>
<comment type="similarity">
    <text evidence="2">Belongs to the DoxX family.</text>
</comment>
<evidence type="ECO:0000256" key="5">
    <source>
        <dbReference type="ARBA" id="ARBA00022989"/>
    </source>
</evidence>
<dbReference type="InterPro" id="IPR032808">
    <property type="entry name" value="DoxX"/>
</dbReference>
<dbReference type="RefSeq" id="WP_326505575.1">
    <property type="nucleotide sequence ID" value="NZ_JAWIIV010000004.1"/>
</dbReference>
<keyword evidence="6 7" id="KW-0472">Membrane</keyword>
<evidence type="ECO:0000256" key="7">
    <source>
        <dbReference type="SAM" id="Phobius"/>
    </source>
</evidence>
<evidence type="ECO:0000256" key="1">
    <source>
        <dbReference type="ARBA" id="ARBA00004651"/>
    </source>
</evidence>
<gene>
    <name evidence="8" type="ORF">RY831_06835</name>
</gene>
<dbReference type="Proteomes" id="UP001352263">
    <property type="component" value="Unassembled WGS sequence"/>
</dbReference>
<feature type="transmembrane region" description="Helical" evidence="7">
    <location>
        <begin position="53"/>
        <end position="73"/>
    </location>
</feature>
<dbReference type="PANTHER" id="PTHR33452:SF1">
    <property type="entry name" value="INNER MEMBRANE PROTEIN YPHA-RELATED"/>
    <property type="match status" value="1"/>
</dbReference>
<comment type="caution">
    <text evidence="8">The sequence shown here is derived from an EMBL/GenBank/DDBJ whole genome shotgun (WGS) entry which is preliminary data.</text>
</comment>
<evidence type="ECO:0000313" key="9">
    <source>
        <dbReference type="Proteomes" id="UP001352263"/>
    </source>
</evidence>
<protein>
    <submittedName>
        <fullName evidence="8">DoxX family protein</fullName>
    </submittedName>
</protein>
<accession>A0ABU6J687</accession>
<keyword evidence="3" id="KW-1003">Cell membrane</keyword>
<comment type="subcellular location">
    <subcellularLocation>
        <location evidence="1">Cell membrane</location>
        <topology evidence="1">Multi-pass membrane protein</topology>
    </subcellularLocation>
</comment>
<organism evidence="8 9">
    <name type="scientific">Noviherbaspirillum album</name>
    <dbReference type="NCBI Taxonomy" id="3080276"/>
    <lineage>
        <taxon>Bacteria</taxon>
        <taxon>Pseudomonadati</taxon>
        <taxon>Pseudomonadota</taxon>
        <taxon>Betaproteobacteria</taxon>
        <taxon>Burkholderiales</taxon>
        <taxon>Oxalobacteraceae</taxon>
        <taxon>Noviherbaspirillum</taxon>
    </lineage>
</organism>
<feature type="transmembrane region" description="Helical" evidence="7">
    <location>
        <begin position="21"/>
        <end position="41"/>
    </location>
</feature>
<evidence type="ECO:0000256" key="3">
    <source>
        <dbReference type="ARBA" id="ARBA00022475"/>
    </source>
</evidence>
<evidence type="ECO:0000256" key="2">
    <source>
        <dbReference type="ARBA" id="ARBA00006679"/>
    </source>
</evidence>
<dbReference type="PANTHER" id="PTHR33452">
    <property type="entry name" value="OXIDOREDUCTASE CATD-RELATED"/>
    <property type="match status" value="1"/>
</dbReference>
<dbReference type="Pfam" id="PF07681">
    <property type="entry name" value="DoxX"/>
    <property type="match status" value="1"/>
</dbReference>
<dbReference type="InterPro" id="IPR051907">
    <property type="entry name" value="DoxX-like_oxidoreductase"/>
</dbReference>
<keyword evidence="9" id="KW-1185">Reference proteome</keyword>
<sequence>MIDQRLTPYAPYAATLLRLSLGTMWITHALLKLLVFSIAGFEAFLASHGMPTFIAWPVVLLELAGGALILAGWHGRIASLLLLPIMAGAMSAHIGNGWVFSNANGGWEYPLFLIAMSVVHGLLGDGAFALRPAAAALPVRLKTA</sequence>
<evidence type="ECO:0000256" key="6">
    <source>
        <dbReference type="ARBA" id="ARBA00023136"/>
    </source>
</evidence>
<feature type="transmembrane region" description="Helical" evidence="7">
    <location>
        <begin position="111"/>
        <end position="130"/>
    </location>
</feature>
<evidence type="ECO:0000256" key="4">
    <source>
        <dbReference type="ARBA" id="ARBA00022692"/>
    </source>
</evidence>